<dbReference type="AlphaFoldDB" id="A0AAV4XCS6"/>
<keyword evidence="8" id="KW-1185">Reference proteome</keyword>
<evidence type="ECO:0000313" key="8">
    <source>
        <dbReference type="Proteomes" id="UP001054945"/>
    </source>
</evidence>
<dbReference type="Gene3D" id="2.10.25.10">
    <property type="entry name" value="Laminin"/>
    <property type="match status" value="1"/>
</dbReference>
<keyword evidence="1" id="KW-0732">Signal</keyword>
<evidence type="ECO:0000259" key="6">
    <source>
        <dbReference type="Pfam" id="PF03160"/>
    </source>
</evidence>
<comment type="caution">
    <text evidence="7">The sequence shown here is derived from an EMBL/GenBank/DDBJ whole genome shotgun (WGS) entry which is preliminary data.</text>
</comment>
<evidence type="ECO:0008006" key="9">
    <source>
        <dbReference type="Google" id="ProtNLM"/>
    </source>
</evidence>
<dbReference type="SUPFAM" id="SSF141072">
    <property type="entry name" value="CalX-like"/>
    <property type="match status" value="1"/>
</dbReference>
<feature type="region of interest" description="Disordered" evidence="4">
    <location>
        <begin position="153"/>
        <end position="176"/>
    </location>
</feature>
<dbReference type="CDD" id="cd19941">
    <property type="entry name" value="TIL"/>
    <property type="match status" value="1"/>
</dbReference>
<feature type="domain" description="TIL" evidence="5">
    <location>
        <begin position="323"/>
        <end position="379"/>
    </location>
</feature>
<protein>
    <recommendedName>
        <fullName evidence="9">TIL domain-containing protein</fullName>
    </recommendedName>
</protein>
<organism evidence="7 8">
    <name type="scientific">Caerostris extrusa</name>
    <name type="common">Bark spider</name>
    <name type="synonym">Caerostris bankana</name>
    <dbReference type="NCBI Taxonomy" id="172846"/>
    <lineage>
        <taxon>Eukaryota</taxon>
        <taxon>Metazoa</taxon>
        <taxon>Ecdysozoa</taxon>
        <taxon>Arthropoda</taxon>
        <taxon>Chelicerata</taxon>
        <taxon>Arachnida</taxon>
        <taxon>Araneae</taxon>
        <taxon>Araneomorphae</taxon>
        <taxon>Entelegynae</taxon>
        <taxon>Araneoidea</taxon>
        <taxon>Araneidae</taxon>
        <taxon>Caerostris</taxon>
    </lineage>
</organism>
<reference evidence="7 8" key="1">
    <citation type="submission" date="2021-06" db="EMBL/GenBank/DDBJ databases">
        <title>Caerostris extrusa draft genome.</title>
        <authorList>
            <person name="Kono N."/>
            <person name="Arakawa K."/>
        </authorList>
    </citation>
    <scope>NUCLEOTIDE SEQUENCE [LARGE SCALE GENOMIC DNA]</scope>
</reference>
<dbReference type="Pfam" id="PF01826">
    <property type="entry name" value="TIL"/>
    <property type="match status" value="1"/>
</dbReference>
<gene>
    <name evidence="7" type="ORF">CEXT_712581</name>
</gene>
<evidence type="ECO:0000256" key="3">
    <source>
        <dbReference type="ARBA" id="ARBA00022837"/>
    </source>
</evidence>
<evidence type="ECO:0000313" key="7">
    <source>
        <dbReference type="EMBL" id="GIY91769.1"/>
    </source>
</evidence>
<dbReference type="GO" id="GO:0016020">
    <property type="term" value="C:membrane"/>
    <property type="evidence" value="ECO:0007669"/>
    <property type="project" value="InterPro"/>
</dbReference>
<dbReference type="InterPro" id="IPR002919">
    <property type="entry name" value="TIL_dom"/>
</dbReference>
<dbReference type="SUPFAM" id="SSF57567">
    <property type="entry name" value="Serine protease inhibitors"/>
    <property type="match status" value="1"/>
</dbReference>
<dbReference type="EMBL" id="BPLR01000050">
    <property type="protein sequence ID" value="GIY91769.1"/>
    <property type="molecule type" value="Genomic_DNA"/>
</dbReference>
<evidence type="ECO:0000256" key="1">
    <source>
        <dbReference type="ARBA" id="ARBA00022729"/>
    </source>
</evidence>
<evidence type="ECO:0000259" key="5">
    <source>
        <dbReference type="Pfam" id="PF01826"/>
    </source>
</evidence>
<dbReference type="InterPro" id="IPR036084">
    <property type="entry name" value="Ser_inhib-like_sf"/>
</dbReference>
<feature type="compositionally biased region" description="Polar residues" evidence="4">
    <location>
        <begin position="153"/>
        <end position="171"/>
    </location>
</feature>
<evidence type="ECO:0000256" key="2">
    <source>
        <dbReference type="ARBA" id="ARBA00022737"/>
    </source>
</evidence>
<keyword evidence="3" id="KW-0106">Calcium</keyword>
<evidence type="ECO:0000256" key="4">
    <source>
        <dbReference type="SAM" id="MobiDB-lite"/>
    </source>
</evidence>
<dbReference type="Gene3D" id="2.60.40.2030">
    <property type="match status" value="1"/>
</dbReference>
<proteinExistence type="predicted"/>
<dbReference type="GO" id="GO:0007154">
    <property type="term" value="P:cell communication"/>
    <property type="evidence" value="ECO:0007669"/>
    <property type="project" value="InterPro"/>
</dbReference>
<dbReference type="InterPro" id="IPR003644">
    <property type="entry name" value="Calx_beta"/>
</dbReference>
<dbReference type="InterPro" id="IPR038081">
    <property type="entry name" value="CalX-like_sf"/>
</dbReference>
<keyword evidence="2" id="KW-0677">Repeat</keyword>
<dbReference type="Proteomes" id="UP001054945">
    <property type="component" value="Unassembled WGS sequence"/>
</dbReference>
<accession>A0AAV4XCS6</accession>
<dbReference type="Pfam" id="PF03160">
    <property type="entry name" value="Calx-beta"/>
    <property type="match status" value="1"/>
</dbReference>
<name>A0AAV4XCS6_CAEEX</name>
<feature type="domain" description="Calx-beta" evidence="6">
    <location>
        <begin position="51"/>
        <end position="134"/>
    </location>
</feature>
<sequence>MVLSGYPLLRSIRTTKIWRPTIRNTQTVLNRSSFNREKAADPREPSARIPIRREGHLGPLTIFLETIDVTAVKGIDYRGTKGNVKFDGNEIELTVSIRLFPNKGSSEPKKFLVKISSPSRGIVVDGKDVATVHINVGSTSEIQENLNFGGSISFTSDRSRTSATGDLQISGLSPGVSSSNIPPILPNLPPASLPPSGGIPVPGLPPPNLPALPPPNLPALPPQIYQHCHLQIYQQITFGGSSLQGLPNPTSEGLSPPGPIPQQGKHRKVCRTTCSICIETDSYVFGASCWPFIPRKSLESMLTRVNQDHTAGGVEVLCYLAGCPPGTIFHQCSPTCPQVCNVQPDAGACSKRCITGCFCPDGMIFESLTSHRCILPSQCPGGNRQSVVGRGLLGGGGGGGGLLGGGGGGGGGLLGGGGGGGGGLIGGGGGGGGGGLLGGLLGGGGGGGGGRTPRWRGRRRRDFLAVSWDEETEVFNRL</sequence>